<dbReference type="AlphaFoldDB" id="A0A4E0RP92"/>
<evidence type="ECO:0000313" key="7">
    <source>
        <dbReference type="EMBL" id="THK33236.1"/>
    </source>
</evidence>
<evidence type="ECO:0000256" key="2">
    <source>
        <dbReference type="ARBA" id="ARBA00009331"/>
    </source>
</evidence>
<keyword evidence="4" id="KW-0496">Mitochondrion</keyword>
<evidence type="ECO:0000256" key="5">
    <source>
        <dbReference type="ARBA" id="ARBA00023136"/>
    </source>
</evidence>
<keyword evidence="6" id="KW-1133">Transmembrane helix</keyword>
<dbReference type="GO" id="GO:0097250">
    <property type="term" value="P:mitochondrial respirasome assembly"/>
    <property type="evidence" value="ECO:0007669"/>
    <property type="project" value="TreeGrafter"/>
</dbReference>
<evidence type="ECO:0000256" key="1">
    <source>
        <dbReference type="ARBA" id="ARBA00004273"/>
    </source>
</evidence>
<accession>A0A4E0RP92</accession>
<dbReference type="GO" id="GO:0005743">
    <property type="term" value="C:mitochondrial inner membrane"/>
    <property type="evidence" value="ECO:0007669"/>
    <property type="project" value="UniProtKB-SubCell"/>
</dbReference>
<dbReference type="Gene3D" id="4.10.91.10">
    <property type="entry name" value="Cytochrome c oxidase, subunit VIIa"/>
    <property type="match status" value="1"/>
</dbReference>
<evidence type="ECO:0000256" key="3">
    <source>
        <dbReference type="ARBA" id="ARBA00022792"/>
    </source>
</evidence>
<feature type="non-terminal residue" evidence="7">
    <location>
        <position position="1"/>
    </location>
</feature>
<keyword evidence="3" id="KW-0999">Mitochondrion inner membrane</keyword>
<dbReference type="PANTHER" id="PTHR10510:SF11">
    <property type="entry name" value="CYTOCHROME C OXIDASE SUBUNIT 7A, MITOCHONDRIAL"/>
    <property type="match status" value="1"/>
</dbReference>
<comment type="similarity">
    <text evidence="2">Belongs to the cytochrome c oxidase VIIa family.</text>
</comment>
<organism evidence="7 8">
    <name type="scientific">Diachasma alloeum</name>
    <dbReference type="NCBI Taxonomy" id="454923"/>
    <lineage>
        <taxon>Eukaryota</taxon>
        <taxon>Metazoa</taxon>
        <taxon>Ecdysozoa</taxon>
        <taxon>Arthropoda</taxon>
        <taxon>Hexapoda</taxon>
        <taxon>Insecta</taxon>
        <taxon>Pterygota</taxon>
        <taxon>Neoptera</taxon>
        <taxon>Endopterygota</taxon>
        <taxon>Hymenoptera</taxon>
        <taxon>Apocrita</taxon>
        <taxon>Ichneumonoidea</taxon>
        <taxon>Braconidae</taxon>
        <taxon>Opiinae</taxon>
        <taxon>Diachasma</taxon>
    </lineage>
</organism>
<evidence type="ECO:0000256" key="6">
    <source>
        <dbReference type="SAM" id="Phobius"/>
    </source>
</evidence>
<evidence type="ECO:0000313" key="8">
    <source>
        <dbReference type="Proteomes" id="UP000297026"/>
    </source>
</evidence>
<comment type="subcellular location">
    <subcellularLocation>
        <location evidence="1">Mitochondrion inner membrane</location>
    </subcellularLocation>
</comment>
<dbReference type="GO" id="GO:0002082">
    <property type="term" value="P:regulation of oxidative phosphorylation"/>
    <property type="evidence" value="ECO:0007669"/>
    <property type="project" value="TreeGrafter"/>
</dbReference>
<keyword evidence="8" id="KW-1185">Reference proteome</keyword>
<gene>
    <name evidence="7" type="primary">COX7A</name>
    <name evidence="7" type="ORF">DALL_DALL000443</name>
</gene>
<dbReference type="InterPro" id="IPR003177">
    <property type="entry name" value="Cytc_oxidase_su7a_met"/>
</dbReference>
<evidence type="ECO:0000256" key="4">
    <source>
        <dbReference type="ARBA" id="ARBA00023128"/>
    </source>
</evidence>
<dbReference type="Proteomes" id="UP000297026">
    <property type="component" value="Unassembled WGS sequence"/>
</dbReference>
<protein>
    <submittedName>
        <fullName evidence="7">Polypeptide VII, cytochrome c oxidase</fullName>
    </submittedName>
</protein>
<dbReference type="GO" id="GO:0045277">
    <property type="term" value="C:respiratory chain complex IV"/>
    <property type="evidence" value="ECO:0007669"/>
    <property type="project" value="InterPro"/>
</dbReference>
<dbReference type="SUPFAM" id="SSF81419">
    <property type="entry name" value="Mitochondrial cytochrome c oxidase subunit VIIa"/>
    <property type="match status" value="1"/>
</dbReference>
<proteinExistence type="inferred from homology"/>
<feature type="transmembrane region" description="Helical" evidence="6">
    <location>
        <begin position="17"/>
        <end position="38"/>
    </location>
</feature>
<keyword evidence="6" id="KW-0812">Transmembrane</keyword>
<dbReference type="GO" id="GO:0006123">
    <property type="term" value="P:mitochondrial electron transport, cytochrome c to oxygen"/>
    <property type="evidence" value="ECO:0007669"/>
    <property type="project" value="InterPro"/>
</dbReference>
<dbReference type="EMBL" id="ML159523">
    <property type="protein sequence ID" value="THK33236.1"/>
    <property type="molecule type" value="Genomic_DNA"/>
</dbReference>
<keyword evidence="5 6" id="KW-0472">Membrane</keyword>
<sequence>QDDGVPVYLKGGTKDKILYRATLGLLGIGLIMCLEFVVQNIKKI</sequence>
<dbReference type="PANTHER" id="PTHR10510">
    <property type="entry name" value="CYTOCHROME C OXIDASE POLYPEPTIDE 7A"/>
    <property type="match status" value="1"/>
</dbReference>
<dbReference type="InterPro" id="IPR036539">
    <property type="entry name" value="Cyt_c_oxidase_su7a_sf"/>
</dbReference>
<reference evidence="7" key="1">
    <citation type="submission" date="2019-02" db="EMBL/GenBank/DDBJ databases">
        <title>Genome of the parasitoid wasp Diachasma alloeum, an emerging model for ecological speciation and transitions to asexual reproduction.</title>
        <authorList>
            <person name="Robertson H.M."/>
            <person name="Walden K.K."/>
            <person name="Tvedte E.S."/>
            <person name="Hood G.R."/>
            <person name="Feder J.L."/>
            <person name="Forbes A.A."/>
            <person name="Logsdon J.M."/>
            <person name="Mcelroy K.E."/>
        </authorList>
    </citation>
    <scope>NUCLEOTIDE SEQUENCE [LARGE SCALE GENOMIC DNA]</scope>
    <source>
        <strain evidence="7">Michigan</strain>
    </source>
</reference>
<name>A0A4E0RP92_9HYME</name>